<dbReference type="Proteomes" id="UP000663722">
    <property type="component" value="Chromosome"/>
</dbReference>
<evidence type="ECO:0000256" key="2">
    <source>
        <dbReference type="PIRSR" id="PIRSR005962-1"/>
    </source>
</evidence>
<dbReference type="RefSeq" id="WP_207683185.1">
    <property type="nucleotide sequence ID" value="NZ_CP061800.1"/>
</dbReference>
<keyword evidence="1" id="KW-0378">Hydrolase</keyword>
<dbReference type="SUPFAM" id="SSF55031">
    <property type="entry name" value="Bacterial exopeptidase dimerisation domain"/>
    <property type="match status" value="1"/>
</dbReference>
<dbReference type="GO" id="GO:0046872">
    <property type="term" value="F:metal ion binding"/>
    <property type="evidence" value="ECO:0007669"/>
    <property type="project" value="UniProtKB-KW"/>
</dbReference>
<dbReference type="PANTHER" id="PTHR11014">
    <property type="entry name" value="PEPTIDASE M20 FAMILY MEMBER"/>
    <property type="match status" value="1"/>
</dbReference>
<evidence type="ECO:0000259" key="3">
    <source>
        <dbReference type="Pfam" id="PF07687"/>
    </source>
</evidence>
<dbReference type="InterPro" id="IPR036264">
    <property type="entry name" value="Bact_exopeptidase_dim_dom"/>
</dbReference>
<keyword evidence="2" id="KW-0464">Manganese</keyword>
<dbReference type="FunFam" id="3.30.70.360:FF:000001">
    <property type="entry name" value="N-acetyldiaminopimelate deacetylase"/>
    <property type="match status" value="1"/>
</dbReference>
<proteinExistence type="predicted"/>
<accession>A0A975BMR4</accession>
<evidence type="ECO:0000256" key="1">
    <source>
        <dbReference type="ARBA" id="ARBA00022801"/>
    </source>
</evidence>
<dbReference type="EMBL" id="CP061800">
    <property type="protein sequence ID" value="QTA88402.1"/>
    <property type="molecule type" value="Genomic_DNA"/>
</dbReference>
<evidence type="ECO:0000313" key="5">
    <source>
        <dbReference type="Proteomes" id="UP000663722"/>
    </source>
</evidence>
<dbReference type="NCBIfam" id="TIGR01891">
    <property type="entry name" value="amidohydrolases"/>
    <property type="match status" value="1"/>
</dbReference>
<dbReference type="Pfam" id="PF01546">
    <property type="entry name" value="Peptidase_M20"/>
    <property type="match status" value="1"/>
</dbReference>
<feature type="binding site" evidence="2">
    <location>
        <position position="100"/>
    </location>
    <ligand>
        <name>Mn(2+)</name>
        <dbReference type="ChEBI" id="CHEBI:29035"/>
        <label>2</label>
    </ligand>
</feature>
<dbReference type="PIRSF" id="PIRSF005962">
    <property type="entry name" value="Pept_M20D_amidohydro"/>
    <property type="match status" value="1"/>
</dbReference>
<evidence type="ECO:0000313" key="4">
    <source>
        <dbReference type="EMBL" id="QTA88402.1"/>
    </source>
</evidence>
<dbReference type="Gene3D" id="3.30.70.360">
    <property type="match status" value="1"/>
</dbReference>
<dbReference type="InterPro" id="IPR002933">
    <property type="entry name" value="Peptidase_M20"/>
</dbReference>
<dbReference type="PANTHER" id="PTHR11014:SF63">
    <property type="entry name" value="METALLOPEPTIDASE, PUTATIVE (AFU_ORTHOLOGUE AFUA_6G09600)-RELATED"/>
    <property type="match status" value="1"/>
</dbReference>
<feature type="binding site" evidence="2">
    <location>
        <position position="138"/>
    </location>
    <ligand>
        <name>Mn(2+)</name>
        <dbReference type="ChEBI" id="CHEBI:29035"/>
        <label>2</label>
    </ligand>
</feature>
<name>A0A975BMR4_9BACT</name>
<feature type="domain" description="Peptidase M20 dimerisation" evidence="3">
    <location>
        <begin position="186"/>
        <end position="279"/>
    </location>
</feature>
<sequence>MPHKLSASFHQWLVELRRQFHQFPELRYEEEKTAIRICDTLKSFNIPFQTQVGKTGVVARVRAKHDGPVVAFRADMDALPLDEANDVSYKSRCQGLMHACGHDAHMTIALGVIRWLLENDWPQKGAGEILFIFQPAEEGGAGARAMLDSGVFDKEPVQAIFAGHVFPDLPVGDVGIVPGMAHAAVDTVTIHLKGKGGHGAYPHQCKDPIVAGSCLVTQIQTLISRDLPPLENAVFTIGKFHSGTASNIIPEQAVLEGTLRTLNPGVRENILKRLEKLLKGLEISFDISATTEVTEGYPVVLNHPELASYMETSARELLGTDHVHIRKPSMGAEDFAYFCQTWKGIMINIGCRDPQKEFQHGLHSPYFNIDENVLDVGTWFFGHILTQYIEKLMKSP</sequence>
<keyword evidence="5" id="KW-1185">Reference proteome</keyword>
<dbReference type="InterPro" id="IPR011650">
    <property type="entry name" value="Peptidase_M20_dimer"/>
</dbReference>
<dbReference type="GO" id="GO:0050118">
    <property type="term" value="F:N-acetyldiaminopimelate deacetylase activity"/>
    <property type="evidence" value="ECO:0007669"/>
    <property type="project" value="UniProtKB-ARBA"/>
</dbReference>
<feature type="binding site" evidence="2">
    <location>
        <position position="102"/>
    </location>
    <ligand>
        <name>Mn(2+)</name>
        <dbReference type="ChEBI" id="CHEBI:29035"/>
        <label>2</label>
    </ligand>
</feature>
<dbReference type="GO" id="GO:0019877">
    <property type="term" value="P:diaminopimelate biosynthetic process"/>
    <property type="evidence" value="ECO:0007669"/>
    <property type="project" value="UniProtKB-ARBA"/>
</dbReference>
<dbReference type="KEGG" id="dmm:dnm_044470"/>
<organism evidence="4 5">
    <name type="scientific">Desulfonema magnum</name>
    <dbReference type="NCBI Taxonomy" id="45655"/>
    <lineage>
        <taxon>Bacteria</taxon>
        <taxon>Pseudomonadati</taxon>
        <taxon>Thermodesulfobacteriota</taxon>
        <taxon>Desulfobacteria</taxon>
        <taxon>Desulfobacterales</taxon>
        <taxon>Desulfococcaceae</taxon>
        <taxon>Desulfonema</taxon>
    </lineage>
</organism>
<dbReference type="CDD" id="cd03886">
    <property type="entry name" value="M20_Acy1"/>
    <property type="match status" value="1"/>
</dbReference>
<dbReference type="InterPro" id="IPR017439">
    <property type="entry name" value="Amidohydrolase"/>
</dbReference>
<protein>
    <submittedName>
        <fullName evidence="4">Amidohydrolase</fullName>
    </submittedName>
</protein>
<keyword evidence="2" id="KW-0479">Metal-binding</keyword>
<dbReference type="SUPFAM" id="SSF53187">
    <property type="entry name" value="Zn-dependent exopeptidases"/>
    <property type="match status" value="1"/>
</dbReference>
<dbReference type="Gene3D" id="3.40.630.10">
    <property type="entry name" value="Zn peptidases"/>
    <property type="match status" value="1"/>
</dbReference>
<comment type="cofactor">
    <cofactor evidence="2">
        <name>Mn(2+)</name>
        <dbReference type="ChEBI" id="CHEBI:29035"/>
    </cofactor>
    <text evidence="2">The Mn(2+) ion enhances activity.</text>
</comment>
<reference evidence="4" key="1">
    <citation type="journal article" date="2021" name="Microb. Physiol.">
        <title>Proteogenomic Insights into the Physiology of Marine, Sulfate-Reducing, Filamentous Desulfonema limicola and Desulfonema magnum.</title>
        <authorList>
            <person name="Schnaars V."/>
            <person name="Wohlbrand L."/>
            <person name="Scheve S."/>
            <person name="Hinrichs C."/>
            <person name="Reinhardt R."/>
            <person name="Rabus R."/>
        </authorList>
    </citation>
    <scope>NUCLEOTIDE SEQUENCE</scope>
    <source>
        <strain evidence="4">4be13</strain>
    </source>
</reference>
<feature type="binding site" evidence="2">
    <location>
        <position position="363"/>
    </location>
    <ligand>
        <name>Mn(2+)</name>
        <dbReference type="ChEBI" id="CHEBI:29035"/>
        <label>2</label>
    </ligand>
</feature>
<dbReference type="Pfam" id="PF07687">
    <property type="entry name" value="M20_dimer"/>
    <property type="match status" value="1"/>
</dbReference>
<gene>
    <name evidence="4" type="ORF">dnm_044470</name>
</gene>
<dbReference type="AlphaFoldDB" id="A0A975BMR4"/>
<feature type="binding site" evidence="2">
    <location>
        <position position="164"/>
    </location>
    <ligand>
        <name>Mn(2+)</name>
        <dbReference type="ChEBI" id="CHEBI:29035"/>
        <label>2</label>
    </ligand>
</feature>